<organism evidence="2 3">
    <name type="scientific">Heyndrickxia ginsengihumi</name>
    <dbReference type="NCBI Taxonomy" id="363870"/>
    <lineage>
        <taxon>Bacteria</taxon>
        <taxon>Bacillati</taxon>
        <taxon>Bacillota</taxon>
        <taxon>Bacilli</taxon>
        <taxon>Bacillales</taxon>
        <taxon>Bacillaceae</taxon>
        <taxon>Heyndrickxia</taxon>
    </lineage>
</organism>
<dbReference type="Proteomes" id="UP000476934">
    <property type="component" value="Unassembled WGS sequence"/>
</dbReference>
<reference evidence="2 3" key="1">
    <citation type="submission" date="2020-03" db="EMBL/GenBank/DDBJ databases">
        <title>Bacillus aquiflavi sp. nov., isolated from yellow water of strong flavor Chinese baijiu in Yibin region of China.</title>
        <authorList>
            <person name="Xie J."/>
        </authorList>
    </citation>
    <scope>NUCLEOTIDE SEQUENCE [LARGE SCALE GENOMIC DNA]</scope>
    <source>
        <strain evidence="2 3">Gsoil 114</strain>
    </source>
</reference>
<accession>A0A6M0P9M0</accession>
<proteinExistence type="predicted"/>
<dbReference type="Pfam" id="PF21747">
    <property type="entry name" value="YpoC"/>
    <property type="match status" value="1"/>
</dbReference>
<protein>
    <recommendedName>
        <fullName evidence="1">YpoC-like domain-containing protein</fullName>
    </recommendedName>
</protein>
<name>A0A6M0P9M0_9BACI</name>
<dbReference type="AlphaFoldDB" id="A0A6M0P9M0"/>
<evidence type="ECO:0000313" key="3">
    <source>
        <dbReference type="Proteomes" id="UP000476934"/>
    </source>
</evidence>
<feature type="domain" description="YpoC-like" evidence="1">
    <location>
        <begin position="58"/>
        <end position="166"/>
    </location>
</feature>
<comment type="caution">
    <text evidence="2">The sequence shown here is derived from an EMBL/GenBank/DDBJ whole genome shotgun (WGS) entry which is preliminary data.</text>
</comment>
<gene>
    <name evidence="2" type="ORF">G4D61_11700</name>
</gene>
<sequence length="170" mass="20412">MEVMIPQSLQHPLFFSSSTIAVNFESKSLSARGYFPYEIQYEHHLSKETPWVKEHEEAYLSQYITYWQQLYHVLYQRFQKREKNVQHELIEGIAIFLSLLFWSNHKRVVLQDLSTEIAALETVPVNIEERLHYILQRPTSFSSFMQLTELIQEQQKHRARKLTIEKIKDQ</sequence>
<evidence type="ECO:0000313" key="2">
    <source>
        <dbReference type="EMBL" id="NEY20620.1"/>
    </source>
</evidence>
<dbReference type="RefSeq" id="WP_163174038.1">
    <property type="nucleotide sequence ID" value="NZ_JAAIWK010000019.1"/>
</dbReference>
<evidence type="ECO:0000259" key="1">
    <source>
        <dbReference type="Pfam" id="PF21747"/>
    </source>
</evidence>
<dbReference type="InterPro" id="IPR048427">
    <property type="entry name" value="YpoC"/>
</dbReference>
<dbReference type="EMBL" id="JAAIWK010000019">
    <property type="protein sequence ID" value="NEY20620.1"/>
    <property type="molecule type" value="Genomic_DNA"/>
</dbReference>
<keyword evidence="3" id="KW-1185">Reference proteome</keyword>